<dbReference type="GO" id="GO:0006281">
    <property type="term" value="P:DNA repair"/>
    <property type="evidence" value="ECO:0007669"/>
    <property type="project" value="UniProtKB-KW"/>
</dbReference>
<dbReference type="InterPro" id="IPR006554">
    <property type="entry name" value="Helicase-like_DEXD_c2"/>
</dbReference>
<sequence length="797" mass="90631">MMANRIGVREFVEFECKSGSLDETQNSQHTAQEGARIHRQLQKAAGPHYEAEVALKTTVLLNGTEWTIDGRADGVDVDDNSGLTVVDEIKTAEDDFADLTNDALGRYWAQVAIYGHFLCADRDLTQIILQLTYYQTTTKKITRTQWPFSAAELTEYFETLVHDYESWIIFRDELREKRDASIKELAFPFGHFRPQQREFAAAVYKTIHTSQRLFVQAPTGTGKTMATLFPAVKALRGEKMNRLFYLTAKESTRHSAEEACQVLIDQGAQLRCITLTAKDKISFCPPEKRTPETCPYYKDYYDRNKDAVKDMVSHAHMMNRATIEKYARAHTVDPFEFSLDAARFADVVICDYNYLFDPLVFLQRFFAQSDPDQFFLVDEAHNLIHRARDMYSAVLTNAHLATVSRHLTKTNFHNAKEARNALRQLRTAFTEIGQPVQESGQEEVVTTALNPDFNRRVARFCDRIHEWLPTQPRTPQLEELLDVYFDCITFMRISEFYGPQYRTVVEVDKKAVQVTLLCLDPAPFINDSLHKGRGAVLFSATMSPLAYYQELLADPTDSLLYQLPSPFPAQHQLVLIQDNIVTTYKRRAANEDRIVTALADFARAKIGNYLVFLPSYSYLHQIFTAFTQAHPDMAAFEQTNGMDAAARADFLAHFAPQPTVTQIGFAVLGGSFGEGIDLPADRLIGVAVVGVGLPGLSLRNNLLKEYFDAQRGTGFTYAYQLPGLNNVLQAGGRLIRGMQDQGVILLLDERFGERRYQQYLPVSWTRNMQRVHNDQQLQTALDAFWKEHTDDENSPHA</sequence>
<dbReference type="Gene3D" id="1.10.275.40">
    <property type="match status" value="1"/>
</dbReference>
<dbReference type="Pfam" id="PF06733">
    <property type="entry name" value="DEAD_2"/>
    <property type="match status" value="1"/>
</dbReference>
<dbReference type="Proteomes" id="UP000051330">
    <property type="component" value="Unassembled WGS sequence"/>
</dbReference>
<keyword evidence="7" id="KW-0067">ATP-binding</keyword>
<protein>
    <submittedName>
        <fullName evidence="15">Putative DNA helicase (Putative)</fullName>
    </submittedName>
</protein>
<evidence type="ECO:0000256" key="8">
    <source>
        <dbReference type="ARBA" id="ARBA00023004"/>
    </source>
</evidence>
<dbReference type="PANTHER" id="PTHR11472">
    <property type="entry name" value="DNA REPAIR DEAD HELICASE RAD3/XP-D SUBFAMILY MEMBER"/>
    <property type="match status" value="1"/>
</dbReference>
<dbReference type="InterPro" id="IPR014001">
    <property type="entry name" value="Helicase_ATP-bd"/>
</dbReference>
<evidence type="ECO:0000256" key="3">
    <source>
        <dbReference type="ARBA" id="ARBA00022741"/>
    </source>
</evidence>
<dbReference type="PANTHER" id="PTHR11472:SF34">
    <property type="entry name" value="REGULATOR OF TELOMERE ELONGATION HELICASE 1"/>
    <property type="match status" value="1"/>
</dbReference>
<comment type="caution">
    <text evidence="15">The sequence shown here is derived from an EMBL/GenBank/DDBJ whole genome shotgun (WGS) entry which is preliminary data.</text>
</comment>
<keyword evidence="1" id="KW-0004">4Fe-4S</keyword>
<evidence type="ECO:0000256" key="10">
    <source>
        <dbReference type="ARBA" id="ARBA00023125"/>
    </source>
</evidence>
<keyword evidence="11" id="KW-0234">DNA repair</keyword>
<dbReference type="SMART" id="SM00488">
    <property type="entry name" value="DEXDc2"/>
    <property type="match status" value="1"/>
</dbReference>
<feature type="domain" description="Helicase ATP-binding" evidence="14">
    <location>
        <begin position="182"/>
        <end position="439"/>
    </location>
</feature>
<dbReference type="InterPro" id="IPR045028">
    <property type="entry name" value="DinG/Rad3-like"/>
</dbReference>
<dbReference type="OrthoDB" id="9765586at2"/>
<evidence type="ECO:0000259" key="14">
    <source>
        <dbReference type="PROSITE" id="PS51193"/>
    </source>
</evidence>
<dbReference type="SUPFAM" id="SSF52540">
    <property type="entry name" value="P-loop containing nucleoside triphosphate hydrolases"/>
    <property type="match status" value="2"/>
</dbReference>
<evidence type="ECO:0000256" key="11">
    <source>
        <dbReference type="ARBA" id="ARBA00023204"/>
    </source>
</evidence>
<keyword evidence="12" id="KW-0413">Isomerase</keyword>
<dbReference type="Gene3D" id="3.90.320.10">
    <property type="match status" value="1"/>
</dbReference>
<dbReference type="EMBL" id="AZEC01000006">
    <property type="protein sequence ID" value="KRL12787.1"/>
    <property type="molecule type" value="Genomic_DNA"/>
</dbReference>
<keyword evidence="10" id="KW-0238">DNA-binding</keyword>
<evidence type="ECO:0000313" key="15">
    <source>
        <dbReference type="EMBL" id="KRL12787.1"/>
    </source>
</evidence>
<dbReference type="Gene3D" id="3.40.50.300">
    <property type="entry name" value="P-loop containing nucleotide triphosphate hydrolases"/>
    <property type="match status" value="2"/>
</dbReference>
<evidence type="ECO:0000256" key="2">
    <source>
        <dbReference type="ARBA" id="ARBA00022723"/>
    </source>
</evidence>
<dbReference type="GO" id="GO:0003678">
    <property type="term" value="F:DNA helicase activity"/>
    <property type="evidence" value="ECO:0007669"/>
    <property type="project" value="InterPro"/>
</dbReference>
<dbReference type="InterPro" id="IPR027417">
    <property type="entry name" value="P-loop_NTPase"/>
</dbReference>
<dbReference type="InterPro" id="IPR042493">
    <property type="entry name" value="XPD_DNA_FeS"/>
</dbReference>
<evidence type="ECO:0000256" key="7">
    <source>
        <dbReference type="ARBA" id="ARBA00022840"/>
    </source>
</evidence>
<keyword evidence="16" id="KW-1185">Reference proteome</keyword>
<name>A0A0R1N741_9LACO</name>
<keyword evidence="6 15" id="KW-0347">Helicase</keyword>
<dbReference type="Gene3D" id="1.10.30.20">
    <property type="entry name" value="Bacterial XPD DNA helicase, FeS cluster domain"/>
    <property type="match status" value="1"/>
</dbReference>
<evidence type="ECO:0000256" key="9">
    <source>
        <dbReference type="ARBA" id="ARBA00023014"/>
    </source>
</evidence>
<keyword evidence="2" id="KW-0479">Metal-binding</keyword>
<comment type="similarity">
    <text evidence="13">Belongs to the helicase family. DinG subfamily.</text>
</comment>
<dbReference type="Pfam" id="PF13307">
    <property type="entry name" value="Helicase_C_2"/>
    <property type="match status" value="1"/>
</dbReference>
<evidence type="ECO:0000313" key="16">
    <source>
        <dbReference type="Proteomes" id="UP000051330"/>
    </source>
</evidence>
<proteinExistence type="inferred from homology"/>
<dbReference type="InterPro" id="IPR014013">
    <property type="entry name" value="Helic_SF1/SF2_ATP-bd_DinG/Rad3"/>
</dbReference>
<gene>
    <name evidence="15" type="ORF">FD09_GL002774</name>
</gene>
<keyword evidence="8" id="KW-0408">Iron</keyword>
<dbReference type="STRING" id="1423792.FD09_GL002774"/>
<dbReference type="PROSITE" id="PS51193">
    <property type="entry name" value="HELICASE_ATP_BIND_2"/>
    <property type="match status" value="1"/>
</dbReference>
<dbReference type="GO" id="GO:0016818">
    <property type="term" value="F:hydrolase activity, acting on acid anhydrides, in phosphorus-containing anhydrides"/>
    <property type="evidence" value="ECO:0007669"/>
    <property type="project" value="InterPro"/>
</dbReference>
<dbReference type="PATRIC" id="fig|1423792.3.peg.2834"/>
<dbReference type="GO" id="GO:0005524">
    <property type="term" value="F:ATP binding"/>
    <property type="evidence" value="ECO:0007669"/>
    <property type="project" value="UniProtKB-KW"/>
</dbReference>
<dbReference type="InterPro" id="IPR010614">
    <property type="entry name" value="RAD3-like_helicase_DEAD"/>
</dbReference>
<keyword evidence="9" id="KW-0411">Iron-sulfur</keyword>
<keyword evidence="4" id="KW-0227">DNA damage</keyword>
<dbReference type="GO" id="GO:0003677">
    <property type="term" value="F:DNA binding"/>
    <property type="evidence" value="ECO:0007669"/>
    <property type="project" value="UniProtKB-KW"/>
</dbReference>
<dbReference type="SMART" id="SM00491">
    <property type="entry name" value="HELICc2"/>
    <property type="match status" value="1"/>
</dbReference>
<dbReference type="GO" id="GO:0051539">
    <property type="term" value="F:4 iron, 4 sulfur cluster binding"/>
    <property type="evidence" value="ECO:0007669"/>
    <property type="project" value="UniProtKB-KW"/>
</dbReference>
<dbReference type="InterPro" id="IPR011604">
    <property type="entry name" value="PDDEXK-like_dom_sf"/>
</dbReference>
<dbReference type="AlphaFoldDB" id="A0A0R1N741"/>
<dbReference type="GO" id="GO:0046872">
    <property type="term" value="F:metal ion binding"/>
    <property type="evidence" value="ECO:0007669"/>
    <property type="project" value="UniProtKB-KW"/>
</dbReference>
<accession>A0A0R1N741</accession>
<evidence type="ECO:0000256" key="6">
    <source>
        <dbReference type="ARBA" id="ARBA00022806"/>
    </source>
</evidence>
<dbReference type="InterPro" id="IPR006555">
    <property type="entry name" value="ATP-dep_Helicase_C"/>
</dbReference>
<evidence type="ECO:0000256" key="12">
    <source>
        <dbReference type="ARBA" id="ARBA00023235"/>
    </source>
</evidence>
<evidence type="ECO:0000256" key="1">
    <source>
        <dbReference type="ARBA" id="ARBA00022485"/>
    </source>
</evidence>
<keyword evidence="3" id="KW-0547">Nucleotide-binding</keyword>
<evidence type="ECO:0000256" key="5">
    <source>
        <dbReference type="ARBA" id="ARBA00022801"/>
    </source>
</evidence>
<organism evidence="15 16">
    <name type="scientific">Schleiferilactobacillus perolens DSM 12744</name>
    <dbReference type="NCBI Taxonomy" id="1423792"/>
    <lineage>
        <taxon>Bacteria</taxon>
        <taxon>Bacillati</taxon>
        <taxon>Bacillota</taxon>
        <taxon>Bacilli</taxon>
        <taxon>Lactobacillales</taxon>
        <taxon>Lactobacillaceae</taxon>
        <taxon>Schleiferilactobacillus</taxon>
    </lineage>
</organism>
<keyword evidence="5" id="KW-0378">Hydrolase</keyword>
<dbReference type="SMART" id="SM00487">
    <property type="entry name" value="DEXDc"/>
    <property type="match status" value="1"/>
</dbReference>
<evidence type="ECO:0000256" key="4">
    <source>
        <dbReference type="ARBA" id="ARBA00022763"/>
    </source>
</evidence>
<evidence type="ECO:0000256" key="13">
    <source>
        <dbReference type="ARBA" id="ARBA00038058"/>
    </source>
</evidence>
<reference evidence="15 16" key="1">
    <citation type="journal article" date="2015" name="Genome Announc.">
        <title>Expanding the biotechnology potential of lactobacilli through comparative genomics of 213 strains and associated genera.</title>
        <authorList>
            <person name="Sun Z."/>
            <person name="Harris H.M."/>
            <person name="McCann A."/>
            <person name="Guo C."/>
            <person name="Argimon S."/>
            <person name="Zhang W."/>
            <person name="Yang X."/>
            <person name="Jeffery I.B."/>
            <person name="Cooney J.C."/>
            <person name="Kagawa T.F."/>
            <person name="Liu W."/>
            <person name="Song Y."/>
            <person name="Salvetti E."/>
            <person name="Wrobel A."/>
            <person name="Rasinkangas P."/>
            <person name="Parkhill J."/>
            <person name="Rea M.C."/>
            <person name="O'Sullivan O."/>
            <person name="Ritari J."/>
            <person name="Douillard F.P."/>
            <person name="Paul Ross R."/>
            <person name="Yang R."/>
            <person name="Briner A.E."/>
            <person name="Felis G.E."/>
            <person name="de Vos W.M."/>
            <person name="Barrangou R."/>
            <person name="Klaenhammer T.R."/>
            <person name="Caufield P.W."/>
            <person name="Cui Y."/>
            <person name="Zhang H."/>
            <person name="O'Toole P.W."/>
        </authorList>
    </citation>
    <scope>NUCLEOTIDE SEQUENCE [LARGE SCALE GENOMIC DNA]</scope>
    <source>
        <strain evidence="15 16">DSM 12744</strain>
    </source>
</reference>